<organism evidence="2 3">
    <name type="scientific">Sordaria macrospora</name>
    <dbReference type="NCBI Taxonomy" id="5147"/>
    <lineage>
        <taxon>Eukaryota</taxon>
        <taxon>Fungi</taxon>
        <taxon>Dikarya</taxon>
        <taxon>Ascomycota</taxon>
        <taxon>Pezizomycotina</taxon>
        <taxon>Sordariomycetes</taxon>
        <taxon>Sordariomycetidae</taxon>
        <taxon>Sordariales</taxon>
        <taxon>Sordariaceae</taxon>
        <taxon>Sordaria</taxon>
    </lineage>
</organism>
<dbReference type="PANTHER" id="PTHR39697">
    <property type="entry name" value="RICIN B LECTIN DOMAIN-CONTAINING PROTEIN-RELATED"/>
    <property type="match status" value="1"/>
</dbReference>
<dbReference type="VEuPathDB" id="FungiDB:SMAC_03389"/>
<feature type="compositionally biased region" description="Basic and acidic residues" evidence="1">
    <location>
        <begin position="145"/>
        <end position="162"/>
    </location>
</feature>
<accession>A0A8S8ZSC0</accession>
<proteinExistence type="predicted"/>
<evidence type="ECO:0000313" key="3">
    <source>
        <dbReference type="Proteomes" id="UP000433876"/>
    </source>
</evidence>
<gene>
    <name evidence="2" type="ORF">SMACR_03389</name>
</gene>
<sequence>MTNSHDPDMEPQDQSVFSDFKGRSDRPTPGFTYIILHQPTNRALSIIKGYPALQRACEPITGVSHPRLLEGKTHWHWECVESNGWLSFRNAATGKFLGHDGDENEEESPNWGNYRCSSTKPGLSEKFSFGRLPLDMMISEREVDGPVQVKEDEHGEGNKRGAVEVNSEEIVDVVGDGESNEEPQPQPQPQPQVQASELFSLLARSQRWTPRYPHQVARCSACGGDFWKLVKVQVKPESLAEGLQLQMVWDANEDAGTVWRFVKVVPLLEAPVEDELTYEVEEVFRA</sequence>
<dbReference type="Proteomes" id="UP000433876">
    <property type="component" value="Unassembled WGS sequence"/>
</dbReference>
<feature type="region of interest" description="Disordered" evidence="1">
    <location>
        <begin position="1"/>
        <end position="24"/>
    </location>
</feature>
<evidence type="ECO:0000256" key="1">
    <source>
        <dbReference type="SAM" id="MobiDB-lite"/>
    </source>
</evidence>
<name>A0A8S8ZSC0_SORMA</name>
<evidence type="ECO:0000313" key="2">
    <source>
        <dbReference type="EMBL" id="KAA8632903.1"/>
    </source>
</evidence>
<feature type="region of interest" description="Disordered" evidence="1">
    <location>
        <begin position="145"/>
        <end position="167"/>
    </location>
</feature>
<dbReference type="PANTHER" id="PTHR39697:SF1">
    <property type="entry name" value="RICIN B LECTIN DOMAIN-CONTAINING PROTEIN"/>
    <property type="match status" value="1"/>
</dbReference>
<dbReference type="OMA" id="WHWECVE"/>
<dbReference type="EMBL" id="NMPR01000046">
    <property type="protein sequence ID" value="KAA8632903.1"/>
    <property type="molecule type" value="Genomic_DNA"/>
</dbReference>
<dbReference type="AlphaFoldDB" id="A0A8S8ZSC0"/>
<reference evidence="2 3" key="1">
    <citation type="submission" date="2017-07" db="EMBL/GenBank/DDBJ databases">
        <title>Genome sequence of the Sordaria macrospora wild type strain R19027.</title>
        <authorList>
            <person name="Nowrousian M."/>
            <person name="Teichert I."/>
            <person name="Kueck U."/>
        </authorList>
    </citation>
    <scope>NUCLEOTIDE SEQUENCE [LARGE SCALE GENOMIC DNA]</scope>
    <source>
        <strain evidence="2 3">R19027</strain>
        <tissue evidence="2">Mycelium</tissue>
    </source>
</reference>
<protein>
    <submittedName>
        <fullName evidence="2">Uncharacterized protein</fullName>
    </submittedName>
</protein>
<comment type="caution">
    <text evidence="2">The sequence shown here is derived from an EMBL/GenBank/DDBJ whole genome shotgun (WGS) entry which is preliminary data.</text>
</comment>